<gene>
    <name evidence="1" type="ORF">NRB56_23070</name>
</gene>
<accession>A0A7K0DPJ2</accession>
<dbReference type="InterPro" id="IPR052341">
    <property type="entry name" value="LOG_family_nucleotidases"/>
</dbReference>
<dbReference type="Proteomes" id="UP000431401">
    <property type="component" value="Unassembled WGS sequence"/>
</dbReference>
<reference evidence="1 2" key="1">
    <citation type="submission" date="2019-10" db="EMBL/GenBank/DDBJ databases">
        <title>Nocardia macrotermitis sp. nov. and Nocardia aurantia sp. nov., isolated from the gut of fungus growing-termite Macrotermes natalensis.</title>
        <authorList>
            <person name="Benndorf R."/>
            <person name="Schwitalla J."/>
            <person name="Martin K."/>
            <person name="De Beer W."/>
            <person name="Kaster A.-K."/>
            <person name="Vollmers J."/>
            <person name="Poulsen M."/>
            <person name="Beemelmanns C."/>
        </authorList>
    </citation>
    <scope>NUCLEOTIDE SEQUENCE [LARGE SCALE GENOMIC DNA]</scope>
    <source>
        <strain evidence="1 2">RB56</strain>
    </source>
</reference>
<sequence length="200" mass="20945">MSSPTRTSFSATFFGGVVPASEAEQSLACDIGRTLAEAGFSLQHGGYNGLMQEAARGAASAAGEVVAVTLAEVNWGDFNPYVSQAFRLPRMGDRLHRFLDGADLVVAMGGGVGTLHELTAAMWYAGNIRPVPVWLAGATALRLLAFLRSEHWLFESPTRPLGFLKEIPDVAAFGRALTELTDSGAFAAAATASTPANGRG</sequence>
<dbReference type="OrthoDB" id="4552475at2"/>
<protein>
    <recommendedName>
        <fullName evidence="3">DNA transporter</fullName>
    </recommendedName>
</protein>
<dbReference type="Pfam" id="PF18306">
    <property type="entry name" value="LDcluster4"/>
    <property type="match status" value="1"/>
</dbReference>
<evidence type="ECO:0000313" key="1">
    <source>
        <dbReference type="EMBL" id="MQY26734.1"/>
    </source>
</evidence>
<proteinExistence type="predicted"/>
<dbReference type="SUPFAM" id="SSF102405">
    <property type="entry name" value="MCP/YpsA-like"/>
    <property type="match status" value="1"/>
</dbReference>
<evidence type="ECO:0008006" key="3">
    <source>
        <dbReference type="Google" id="ProtNLM"/>
    </source>
</evidence>
<dbReference type="RefSeq" id="WP_153341115.1">
    <property type="nucleotide sequence ID" value="NZ_WEGI01000004.1"/>
</dbReference>
<dbReference type="PANTHER" id="PTHR43393">
    <property type="entry name" value="CYTOKININ RIBOSIDE 5'-MONOPHOSPHATE PHOSPHORIBOHYDROLASE"/>
    <property type="match status" value="1"/>
</dbReference>
<keyword evidence="2" id="KW-1185">Reference proteome</keyword>
<dbReference type="PANTHER" id="PTHR43393:SF3">
    <property type="entry name" value="LYSINE DECARBOXYLASE-LIKE PROTEIN"/>
    <property type="match status" value="1"/>
</dbReference>
<dbReference type="EMBL" id="WEGI01000004">
    <property type="protein sequence ID" value="MQY26734.1"/>
    <property type="molecule type" value="Genomic_DNA"/>
</dbReference>
<dbReference type="GO" id="GO:0005829">
    <property type="term" value="C:cytosol"/>
    <property type="evidence" value="ECO:0007669"/>
    <property type="project" value="TreeGrafter"/>
</dbReference>
<dbReference type="InterPro" id="IPR041164">
    <property type="entry name" value="LDcluster4"/>
</dbReference>
<organism evidence="1 2">
    <name type="scientific">Nocardia aurantia</name>
    <dbReference type="NCBI Taxonomy" id="2585199"/>
    <lineage>
        <taxon>Bacteria</taxon>
        <taxon>Bacillati</taxon>
        <taxon>Actinomycetota</taxon>
        <taxon>Actinomycetes</taxon>
        <taxon>Mycobacteriales</taxon>
        <taxon>Nocardiaceae</taxon>
        <taxon>Nocardia</taxon>
    </lineage>
</organism>
<dbReference type="AlphaFoldDB" id="A0A7K0DPJ2"/>
<comment type="caution">
    <text evidence="1">The sequence shown here is derived from an EMBL/GenBank/DDBJ whole genome shotgun (WGS) entry which is preliminary data.</text>
</comment>
<name>A0A7K0DPJ2_9NOCA</name>
<dbReference type="Gene3D" id="3.40.50.450">
    <property type="match status" value="1"/>
</dbReference>
<evidence type="ECO:0000313" key="2">
    <source>
        <dbReference type="Proteomes" id="UP000431401"/>
    </source>
</evidence>